<dbReference type="CTD" id="9821372"/>
<dbReference type="AlphaFoldDB" id="A0A6A5FXK5"/>
<organism evidence="1 2">
    <name type="scientific">Caenorhabditis remanei</name>
    <name type="common">Caenorhabditis vulgaris</name>
    <dbReference type="NCBI Taxonomy" id="31234"/>
    <lineage>
        <taxon>Eukaryota</taxon>
        <taxon>Metazoa</taxon>
        <taxon>Ecdysozoa</taxon>
        <taxon>Nematoda</taxon>
        <taxon>Chromadorea</taxon>
        <taxon>Rhabditida</taxon>
        <taxon>Rhabditina</taxon>
        <taxon>Rhabditomorpha</taxon>
        <taxon>Rhabditoidea</taxon>
        <taxon>Rhabditidae</taxon>
        <taxon>Peloderinae</taxon>
        <taxon>Caenorhabditis</taxon>
    </lineage>
</organism>
<dbReference type="EMBL" id="WUAV01000006">
    <property type="protein sequence ID" value="KAF1747255.1"/>
    <property type="molecule type" value="Genomic_DNA"/>
</dbReference>
<sequence length="102" mass="11295">MTVIQKFIEDTFDMMTGLGEMKVSEAIFLDALDCASKRLSESAGDGILMRKLISLAYKGQNIIKMCVHLPRDSKAEKYASALNQVSHEIDSLFSLPESSGDY</sequence>
<dbReference type="KEGG" id="crq:GCK72_023717"/>
<dbReference type="Proteomes" id="UP000483820">
    <property type="component" value="Chromosome X"/>
</dbReference>
<evidence type="ECO:0000313" key="2">
    <source>
        <dbReference type="Proteomes" id="UP000483820"/>
    </source>
</evidence>
<evidence type="ECO:0000313" key="1">
    <source>
        <dbReference type="EMBL" id="KAF1747255.1"/>
    </source>
</evidence>
<dbReference type="GeneID" id="9821372"/>
<protein>
    <submittedName>
        <fullName evidence="1">Uncharacterized protein</fullName>
    </submittedName>
</protein>
<proteinExistence type="predicted"/>
<gene>
    <name evidence="1" type="ORF">GCK72_023717</name>
</gene>
<accession>A0A6A5FXK5</accession>
<comment type="caution">
    <text evidence="1">The sequence shown here is derived from an EMBL/GenBank/DDBJ whole genome shotgun (WGS) entry which is preliminary data.</text>
</comment>
<dbReference type="RefSeq" id="XP_003109739.2">
    <property type="nucleotide sequence ID" value="XM_003109691.2"/>
</dbReference>
<reference evidence="1 2" key="1">
    <citation type="submission" date="2019-12" db="EMBL/GenBank/DDBJ databases">
        <title>Chromosome-level assembly of the Caenorhabditis remanei genome.</title>
        <authorList>
            <person name="Teterina A.A."/>
            <person name="Willis J.H."/>
            <person name="Phillips P.C."/>
        </authorList>
    </citation>
    <scope>NUCLEOTIDE SEQUENCE [LARGE SCALE GENOMIC DNA]</scope>
    <source>
        <strain evidence="1 2">PX506</strain>
        <tissue evidence="1">Whole organism</tissue>
    </source>
</reference>
<name>A0A6A5FXK5_CAERE</name>